<evidence type="ECO:0000313" key="3">
    <source>
        <dbReference type="Proteomes" id="UP000034448"/>
    </source>
</evidence>
<dbReference type="PANTHER" id="PTHR43861">
    <property type="entry name" value="TRANS-ACONITATE 2-METHYLTRANSFERASE-RELATED"/>
    <property type="match status" value="1"/>
</dbReference>
<reference evidence="2 3" key="1">
    <citation type="journal article" date="2015" name="Nature">
        <title>rRNA introns, odd ribosomes, and small enigmatic genomes across a large radiation of phyla.</title>
        <authorList>
            <person name="Brown C.T."/>
            <person name="Hug L.A."/>
            <person name="Thomas B.C."/>
            <person name="Sharon I."/>
            <person name="Castelle C.J."/>
            <person name="Singh A."/>
            <person name="Wilkins M.J."/>
            <person name="Williams K.H."/>
            <person name="Banfield J.F."/>
        </authorList>
    </citation>
    <scope>NUCLEOTIDE SEQUENCE [LARGE SCALE GENOMIC DNA]</scope>
</reference>
<dbReference type="Proteomes" id="UP000034448">
    <property type="component" value="Unassembled WGS sequence"/>
</dbReference>
<dbReference type="AlphaFoldDB" id="A0A0G0II81"/>
<dbReference type="CDD" id="cd02440">
    <property type="entry name" value="AdoMet_MTases"/>
    <property type="match status" value="1"/>
</dbReference>
<organism evidence="2 3">
    <name type="scientific">Candidatus Daviesbacteria bacterium GW2011_GWA1_36_8</name>
    <dbReference type="NCBI Taxonomy" id="1618417"/>
    <lineage>
        <taxon>Bacteria</taxon>
        <taxon>Candidatus Daviesiibacteriota</taxon>
    </lineage>
</organism>
<name>A0A0G0II81_9BACT</name>
<dbReference type="EMBL" id="LBSJ01000011">
    <property type="protein sequence ID" value="KKQ15726.1"/>
    <property type="molecule type" value="Genomic_DNA"/>
</dbReference>
<dbReference type="Pfam" id="PF08241">
    <property type="entry name" value="Methyltransf_11"/>
    <property type="match status" value="1"/>
</dbReference>
<protein>
    <recommendedName>
        <fullName evidence="1">Methyltransferase type 11 domain-containing protein</fullName>
    </recommendedName>
</protein>
<dbReference type="SUPFAM" id="SSF53335">
    <property type="entry name" value="S-adenosyl-L-methionine-dependent methyltransferases"/>
    <property type="match status" value="1"/>
</dbReference>
<sequence length="240" mass="27942">MTFNKRIKNEIDHFTHLPEIWWGAKTAAGQKRYDNKSKIFKKLCKIDKNKKVLEIGAGYGEFTKRILDSEAQIIATDVTPKVVKSCQKKFKNKDIKFKVEDSNNLSFKSNSFDVVCGISILHHVDAEKTLKECYRVLKKGGNIFFTEPNLLNPHILLGLNIPWIRSKMEYSDDETALIRWEVEKLLKKIGFKKIHVRNYDFLHPKTPKRMIPYIERIGEYLEEIPIIKEISGSLVIYAVK</sequence>
<feature type="domain" description="Methyltransferase type 11" evidence="1">
    <location>
        <begin position="53"/>
        <end position="145"/>
    </location>
</feature>
<dbReference type="GO" id="GO:0008757">
    <property type="term" value="F:S-adenosylmethionine-dependent methyltransferase activity"/>
    <property type="evidence" value="ECO:0007669"/>
    <property type="project" value="InterPro"/>
</dbReference>
<proteinExistence type="predicted"/>
<comment type="caution">
    <text evidence="2">The sequence shown here is derived from an EMBL/GenBank/DDBJ whole genome shotgun (WGS) entry which is preliminary data.</text>
</comment>
<dbReference type="InterPro" id="IPR013216">
    <property type="entry name" value="Methyltransf_11"/>
</dbReference>
<evidence type="ECO:0000259" key="1">
    <source>
        <dbReference type="Pfam" id="PF08241"/>
    </source>
</evidence>
<gene>
    <name evidence="2" type="ORF">US28_C0011G0022</name>
</gene>
<accession>A0A0G0II81</accession>
<dbReference type="Gene3D" id="3.40.50.150">
    <property type="entry name" value="Vaccinia Virus protein VP39"/>
    <property type="match status" value="1"/>
</dbReference>
<evidence type="ECO:0000313" key="2">
    <source>
        <dbReference type="EMBL" id="KKQ15726.1"/>
    </source>
</evidence>
<dbReference type="InterPro" id="IPR029063">
    <property type="entry name" value="SAM-dependent_MTases_sf"/>
</dbReference>